<dbReference type="RefSeq" id="WP_311192121.1">
    <property type="nucleotide sequence ID" value="NZ_CP115541.1"/>
</dbReference>
<organism evidence="1 2">
    <name type="scientific">Stenotrophomonas oahuensis</name>
    <dbReference type="NCBI Taxonomy" id="3003271"/>
    <lineage>
        <taxon>Bacteria</taxon>
        <taxon>Pseudomonadati</taxon>
        <taxon>Pseudomonadota</taxon>
        <taxon>Gammaproteobacteria</taxon>
        <taxon>Lysobacterales</taxon>
        <taxon>Lysobacteraceae</taxon>
        <taxon>Stenotrophomonas</taxon>
    </lineage>
</organism>
<dbReference type="Proteomes" id="UP001302072">
    <property type="component" value="Chromosome"/>
</dbReference>
<dbReference type="EMBL" id="CP115541">
    <property type="protein sequence ID" value="WNH52953.1"/>
    <property type="molecule type" value="Genomic_DNA"/>
</dbReference>
<evidence type="ECO:0000313" key="2">
    <source>
        <dbReference type="Proteomes" id="UP001302072"/>
    </source>
</evidence>
<keyword evidence="2" id="KW-1185">Reference proteome</keyword>
<evidence type="ECO:0000313" key="1">
    <source>
        <dbReference type="EMBL" id="WNH52953.1"/>
    </source>
</evidence>
<sequence>MFRVASSVPNAPLRPVVPDPINLEQMVRSLDLADLRNVPEPSFTYCQLSTAAGPHGREAIGHAISICYDVIAAARQGAPRHRLKALNQTLLWLGPKNSQRLGNIALRYIFVLGAVHAGLTAMIRSEPDNHDAVRCRRSLEQTITKVGSKSGYCRSAPTGCWDAEKATLKFSRTLDIASDEIIKCVSKVDAQKLIDGMAGVLLTRPLLDHVRERYSSEASASDPLAGKGLELLDVLDRQALYETECVIRRMIEMSTYHHWETGLRELMLVPDFVINVNAVRH</sequence>
<gene>
    <name evidence="1" type="ORF">PDM29_01405</name>
</gene>
<name>A0ABY9YQJ1_9GAMM</name>
<protein>
    <submittedName>
        <fullName evidence="1">Uncharacterized protein</fullName>
    </submittedName>
</protein>
<reference evidence="1 2" key="1">
    <citation type="submission" date="2022-12" db="EMBL/GenBank/DDBJ databases">
        <title>Two new species, Stenotrophomonas aracearum and Stenotrophomonas oahuensis, isolated from Anthurium (Araceae family) in Hawaii.</title>
        <authorList>
            <person name="Chunag S.C."/>
            <person name="Dobhal S."/>
            <person name="Alvarez A."/>
            <person name="Arif M."/>
        </authorList>
    </citation>
    <scope>NUCLEOTIDE SEQUENCE [LARGE SCALE GENOMIC DNA]</scope>
    <source>
        <strain evidence="1 2">A5586</strain>
    </source>
</reference>
<accession>A0ABY9YQJ1</accession>
<proteinExistence type="predicted"/>